<accession>X0Z5V6</accession>
<dbReference type="GO" id="GO:0055085">
    <property type="term" value="P:transmembrane transport"/>
    <property type="evidence" value="ECO:0007669"/>
    <property type="project" value="InterPro"/>
</dbReference>
<gene>
    <name evidence="9" type="ORF">S01H4_04489</name>
</gene>
<keyword evidence="5 7" id="KW-1133">Transmembrane helix</keyword>
<keyword evidence="4 7" id="KW-0812">Transmembrane</keyword>
<feature type="transmembrane region" description="Helical" evidence="7">
    <location>
        <begin position="205"/>
        <end position="227"/>
    </location>
</feature>
<evidence type="ECO:0000256" key="1">
    <source>
        <dbReference type="ARBA" id="ARBA00004651"/>
    </source>
</evidence>
<name>X0Z5V6_9ZZZZ</name>
<dbReference type="InterPro" id="IPR050901">
    <property type="entry name" value="BP-dep_ABC_trans_perm"/>
</dbReference>
<feature type="transmembrane region" description="Helical" evidence="7">
    <location>
        <begin position="266"/>
        <end position="289"/>
    </location>
</feature>
<dbReference type="PROSITE" id="PS50928">
    <property type="entry name" value="ABC_TM1"/>
    <property type="match status" value="1"/>
</dbReference>
<dbReference type="PANTHER" id="PTHR32243:SF18">
    <property type="entry name" value="INNER MEMBRANE ABC TRANSPORTER PERMEASE PROTEIN YCJP"/>
    <property type="match status" value="1"/>
</dbReference>
<dbReference type="AlphaFoldDB" id="X0Z5V6"/>
<comment type="caution">
    <text evidence="9">The sequence shown here is derived from an EMBL/GenBank/DDBJ whole genome shotgun (WGS) entry which is preliminary data.</text>
</comment>
<comment type="subcellular location">
    <subcellularLocation>
        <location evidence="1">Cell membrane</location>
        <topology evidence="1">Multi-pass membrane protein</topology>
    </subcellularLocation>
</comment>
<evidence type="ECO:0000313" key="9">
    <source>
        <dbReference type="EMBL" id="GAG64489.1"/>
    </source>
</evidence>
<feature type="transmembrane region" description="Helical" evidence="7">
    <location>
        <begin position="119"/>
        <end position="144"/>
    </location>
</feature>
<dbReference type="Gene3D" id="1.10.3720.10">
    <property type="entry name" value="MetI-like"/>
    <property type="match status" value="1"/>
</dbReference>
<feature type="transmembrane region" description="Helical" evidence="7">
    <location>
        <begin position="233"/>
        <end position="254"/>
    </location>
</feature>
<keyword evidence="2" id="KW-0813">Transport</keyword>
<feature type="transmembrane region" description="Helical" evidence="7">
    <location>
        <begin position="164"/>
        <end position="184"/>
    </location>
</feature>
<evidence type="ECO:0000256" key="2">
    <source>
        <dbReference type="ARBA" id="ARBA00022448"/>
    </source>
</evidence>
<proteinExistence type="predicted"/>
<dbReference type="InterPro" id="IPR035906">
    <property type="entry name" value="MetI-like_sf"/>
</dbReference>
<dbReference type="PANTHER" id="PTHR32243">
    <property type="entry name" value="MALTOSE TRANSPORT SYSTEM PERMEASE-RELATED"/>
    <property type="match status" value="1"/>
</dbReference>
<dbReference type="SUPFAM" id="SSF161098">
    <property type="entry name" value="MetI-like"/>
    <property type="match status" value="1"/>
</dbReference>
<dbReference type="InterPro" id="IPR000515">
    <property type="entry name" value="MetI-like"/>
</dbReference>
<dbReference type="CDD" id="cd06261">
    <property type="entry name" value="TM_PBP2"/>
    <property type="match status" value="1"/>
</dbReference>
<dbReference type="GO" id="GO:0005886">
    <property type="term" value="C:plasma membrane"/>
    <property type="evidence" value="ECO:0007669"/>
    <property type="project" value="UniProtKB-SubCell"/>
</dbReference>
<evidence type="ECO:0000256" key="6">
    <source>
        <dbReference type="ARBA" id="ARBA00023136"/>
    </source>
</evidence>
<dbReference type="EMBL" id="BART01001209">
    <property type="protein sequence ID" value="GAG64489.1"/>
    <property type="molecule type" value="Genomic_DNA"/>
</dbReference>
<evidence type="ECO:0000259" key="8">
    <source>
        <dbReference type="PROSITE" id="PS50928"/>
    </source>
</evidence>
<keyword evidence="6 7" id="KW-0472">Membrane</keyword>
<sequence>MGIRKARIKKYISRIILYVLVVLIVVWTLAPFTWLFISGLFPYKELISDRTTSWFPENPTLKNFQAMFDMSSHIGQRFMAALRNSLIISGSVTIICLIFGTLAAYALARLKFPFKNNIVMSLISIRMIPTVALVIPFFIIIRTFDYYLIQANSNFHFYDTKINLIILYVTFILGFVIWIMRGFFLTIPTELEEAARIDGCTRTQALIKIVLPLSAPGLVATGIFTFLLAWDEFVLAMVFTKTTNSITIPVYIAALGSQYIHAFDQIAASGFVASLPPIVLALIFQKFLIKGLTAGSTKG</sequence>
<reference evidence="9" key="1">
    <citation type="journal article" date="2014" name="Front. Microbiol.">
        <title>High frequency of phylogenetically diverse reductive dehalogenase-homologous genes in deep subseafloor sedimentary metagenomes.</title>
        <authorList>
            <person name="Kawai M."/>
            <person name="Futagami T."/>
            <person name="Toyoda A."/>
            <person name="Takaki Y."/>
            <person name="Nishi S."/>
            <person name="Hori S."/>
            <person name="Arai W."/>
            <person name="Tsubouchi T."/>
            <person name="Morono Y."/>
            <person name="Uchiyama I."/>
            <person name="Ito T."/>
            <person name="Fujiyama A."/>
            <person name="Inagaki F."/>
            <person name="Takami H."/>
        </authorList>
    </citation>
    <scope>NUCLEOTIDE SEQUENCE</scope>
    <source>
        <strain evidence="9">Expedition CK06-06</strain>
    </source>
</reference>
<evidence type="ECO:0000256" key="5">
    <source>
        <dbReference type="ARBA" id="ARBA00022989"/>
    </source>
</evidence>
<feature type="transmembrane region" description="Helical" evidence="7">
    <location>
        <begin position="15"/>
        <end position="37"/>
    </location>
</feature>
<feature type="domain" description="ABC transmembrane type-1" evidence="8">
    <location>
        <begin position="82"/>
        <end position="284"/>
    </location>
</feature>
<feature type="transmembrane region" description="Helical" evidence="7">
    <location>
        <begin position="86"/>
        <end position="107"/>
    </location>
</feature>
<evidence type="ECO:0000256" key="4">
    <source>
        <dbReference type="ARBA" id="ARBA00022692"/>
    </source>
</evidence>
<keyword evidence="3" id="KW-1003">Cell membrane</keyword>
<evidence type="ECO:0000256" key="3">
    <source>
        <dbReference type="ARBA" id="ARBA00022475"/>
    </source>
</evidence>
<evidence type="ECO:0000256" key="7">
    <source>
        <dbReference type="SAM" id="Phobius"/>
    </source>
</evidence>
<organism evidence="9">
    <name type="scientific">marine sediment metagenome</name>
    <dbReference type="NCBI Taxonomy" id="412755"/>
    <lineage>
        <taxon>unclassified sequences</taxon>
        <taxon>metagenomes</taxon>
        <taxon>ecological metagenomes</taxon>
    </lineage>
</organism>
<dbReference type="Pfam" id="PF00528">
    <property type="entry name" value="BPD_transp_1"/>
    <property type="match status" value="1"/>
</dbReference>
<protein>
    <recommendedName>
        <fullName evidence="8">ABC transmembrane type-1 domain-containing protein</fullName>
    </recommendedName>
</protein>